<dbReference type="OrthoDB" id="8196546at2759"/>
<reference evidence="1 2" key="1">
    <citation type="submission" date="2019-08" db="EMBL/GenBank/DDBJ databases">
        <title>Whole genome of Aphis craccivora.</title>
        <authorList>
            <person name="Voronova N.V."/>
            <person name="Shulinski R.S."/>
            <person name="Bandarenka Y.V."/>
            <person name="Zhorov D.G."/>
            <person name="Warner D."/>
        </authorList>
    </citation>
    <scope>NUCLEOTIDE SEQUENCE [LARGE SCALE GENOMIC DNA]</scope>
    <source>
        <strain evidence="1">180601</strain>
        <tissue evidence="1">Whole Body</tissue>
    </source>
</reference>
<dbReference type="Proteomes" id="UP000478052">
    <property type="component" value="Unassembled WGS sequence"/>
</dbReference>
<accession>A0A6G0YJU3</accession>
<dbReference type="EMBL" id="VUJU01003622">
    <property type="protein sequence ID" value="KAF0757289.1"/>
    <property type="molecule type" value="Genomic_DNA"/>
</dbReference>
<evidence type="ECO:0000313" key="2">
    <source>
        <dbReference type="Proteomes" id="UP000478052"/>
    </source>
</evidence>
<feature type="non-terminal residue" evidence="1">
    <location>
        <position position="1"/>
    </location>
</feature>
<dbReference type="AlphaFoldDB" id="A0A6G0YJU3"/>
<name>A0A6G0YJU3_APHCR</name>
<organism evidence="1 2">
    <name type="scientific">Aphis craccivora</name>
    <name type="common">Cowpea aphid</name>
    <dbReference type="NCBI Taxonomy" id="307492"/>
    <lineage>
        <taxon>Eukaryota</taxon>
        <taxon>Metazoa</taxon>
        <taxon>Ecdysozoa</taxon>
        <taxon>Arthropoda</taxon>
        <taxon>Hexapoda</taxon>
        <taxon>Insecta</taxon>
        <taxon>Pterygota</taxon>
        <taxon>Neoptera</taxon>
        <taxon>Paraneoptera</taxon>
        <taxon>Hemiptera</taxon>
        <taxon>Sternorrhyncha</taxon>
        <taxon>Aphidomorpha</taxon>
        <taxon>Aphidoidea</taxon>
        <taxon>Aphididae</taxon>
        <taxon>Aphidini</taxon>
        <taxon>Aphis</taxon>
        <taxon>Aphis</taxon>
    </lineage>
</organism>
<comment type="caution">
    <text evidence="1">The sequence shown here is derived from an EMBL/GenBank/DDBJ whole genome shotgun (WGS) entry which is preliminary data.</text>
</comment>
<protein>
    <submittedName>
        <fullName evidence="1">Uncharacterized protein</fullName>
    </submittedName>
</protein>
<gene>
    <name evidence="1" type="ORF">FWK35_00037193</name>
</gene>
<proteinExistence type="predicted"/>
<keyword evidence="2" id="KW-1185">Reference proteome</keyword>
<evidence type="ECO:0000313" key="1">
    <source>
        <dbReference type="EMBL" id="KAF0757289.1"/>
    </source>
</evidence>
<feature type="non-terminal residue" evidence="1">
    <location>
        <position position="115"/>
    </location>
</feature>
<sequence length="115" mass="12864">VYRRVGETRSFLKTLKKTRAKLIGHVLHHNNLFSKIIDGAIEGNNSRGPPLDYISQIVRDIDCRVKKRDLCAIFQPKLINYIMNTLYRKSITSPLAVRVLSGKRNSASSGLAAGV</sequence>